<protein>
    <submittedName>
        <fullName evidence="1">Uncharacterized protein</fullName>
    </submittedName>
</protein>
<dbReference type="EMBL" id="GBRH01204850">
    <property type="protein sequence ID" value="JAD93045.1"/>
    <property type="molecule type" value="Transcribed_RNA"/>
</dbReference>
<evidence type="ECO:0000313" key="1">
    <source>
        <dbReference type="EMBL" id="JAD93045.1"/>
    </source>
</evidence>
<sequence length="91" mass="9903">MGEVGAAVGKFQDWYKLSLLLEKAFRLPDISSNTYSAPRIVCTGGTRDKAVGWRFGSGGRTAAESRLHPLLVTTEEEGGGAYSSTGRHWER</sequence>
<dbReference type="AlphaFoldDB" id="A0A0A9E571"/>
<accession>A0A0A9E571</accession>
<reference evidence="1" key="1">
    <citation type="submission" date="2014-09" db="EMBL/GenBank/DDBJ databases">
        <authorList>
            <person name="Magalhaes I.L.F."/>
            <person name="Oliveira U."/>
            <person name="Santos F.R."/>
            <person name="Vidigal T.H.D.A."/>
            <person name="Brescovit A.D."/>
            <person name="Santos A.J."/>
        </authorList>
    </citation>
    <scope>NUCLEOTIDE SEQUENCE</scope>
    <source>
        <tissue evidence="1">Shoot tissue taken approximately 20 cm above the soil surface</tissue>
    </source>
</reference>
<organism evidence="1">
    <name type="scientific">Arundo donax</name>
    <name type="common">Giant reed</name>
    <name type="synonym">Donax arundinaceus</name>
    <dbReference type="NCBI Taxonomy" id="35708"/>
    <lineage>
        <taxon>Eukaryota</taxon>
        <taxon>Viridiplantae</taxon>
        <taxon>Streptophyta</taxon>
        <taxon>Embryophyta</taxon>
        <taxon>Tracheophyta</taxon>
        <taxon>Spermatophyta</taxon>
        <taxon>Magnoliopsida</taxon>
        <taxon>Liliopsida</taxon>
        <taxon>Poales</taxon>
        <taxon>Poaceae</taxon>
        <taxon>PACMAD clade</taxon>
        <taxon>Arundinoideae</taxon>
        <taxon>Arundineae</taxon>
        <taxon>Arundo</taxon>
    </lineage>
</organism>
<reference evidence="1" key="2">
    <citation type="journal article" date="2015" name="Data Brief">
        <title>Shoot transcriptome of the giant reed, Arundo donax.</title>
        <authorList>
            <person name="Barrero R.A."/>
            <person name="Guerrero F.D."/>
            <person name="Moolhuijzen P."/>
            <person name="Goolsby J.A."/>
            <person name="Tidwell J."/>
            <person name="Bellgard S.E."/>
            <person name="Bellgard M.I."/>
        </authorList>
    </citation>
    <scope>NUCLEOTIDE SEQUENCE</scope>
    <source>
        <tissue evidence="1">Shoot tissue taken approximately 20 cm above the soil surface</tissue>
    </source>
</reference>
<name>A0A0A9E571_ARUDO</name>
<proteinExistence type="predicted"/>